<reference evidence="1" key="1">
    <citation type="submission" date="2022-02" db="EMBL/GenBank/DDBJ databases">
        <title>Halalkalibacter sp. nov. isolated from Lonar Lake, India.</title>
        <authorList>
            <person name="Joshi A."/>
            <person name="Thite S."/>
            <person name="Lodha T."/>
        </authorList>
    </citation>
    <scope>NUCLEOTIDE SEQUENCE</scope>
    <source>
        <strain evidence="1">MEB205</strain>
    </source>
</reference>
<dbReference type="AlphaFoldDB" id="A0A9X2CRH1"/>
<dbReference type="Proteomes" id="UP001139150">
    <property type="component" value="Unassembled WGS sequence"/>
</dbReference>
<evidence type="ECO:0000313" key="2">
    <source>
        <dbReference type="Proteomes" id="UP001139150"/>
    </source>
</evidence>
<protein>
    <submittedName>
        <fullName evidence="1">Uncharacterized protein</fullName>
    </submittedName>
</protein>
<dbReference type="EMBL" id="JAKRYL010000002">
    <property type="protein sequence ID" value="MCL7746114.1"/>
    <property type="molecule type" value="Genomic_DNA"/>
</dbReference>
<keyword evidence="2" id="KW-1185">Reference proteome</keyword>
<evidence type="ECO:0000313" key="1">
    <source>
        <dbReference type="EMBL" id="MCL7746114.1"/>
    </source>
</evidence>
<comment type="caution">
    <text evidence="1">The sequence shown here is derived from an EMBL/GenBank/DDBJ whole genome shotgun (WGS) entry which is preliminary data.</text>
</comment>
<name>A0A9X2CRH1_9BACI</name>
<accession>A0A9X2CRH1</accession>
<gene>
    <name evidence="1" type="ORF">MF646_03165</name>
</gene>
<organism evidence="1 2">
    <name type="scientific">Halalkalibacter alkaliphilus</name>
    <dbReference type="NCBI Taxonomy" id="2917993"/>
    <lineage>
        <taxon>Bacteria</taxon>
        <taxon>Bacillati</taxon>
        <taxon>Bacillota</taxon>
        <taxon>Bacilli</taxon>
        <taxon>Bacillales</taxon>
        <taxon>Bacillaceae</taxon>
        <taxon>Halalkalibacter</taxon>
    </lineage>
</organism>
<proteinExistence type="predicted"/>
<sequence length="86" mass="10085">MLNHDERTQALADHFSQFIGNRVLILVPQFPFMYIGILIDVIEDQLLIDVERTHIEQLENRIWEVHIDTLHAFFIEGEDGPTIPVF</sequence>
<dbReference type="RefSeq" id="WP_250095040.1">
    <property type="nucleotide sequence ID" value="NZ_JAKRYL010000002.1"/>
</dbReference>